<keyword evidence="5 8" id="KW-1133">Transmembrane helix</keyword>
<feature type="transmembrane region" description="Helical" evidence="8">
    <location>
        <begin position="370"/>
        <end position="388"/>
    </location>
</feature>
<feature type="transmembrane region" description="Helical" evidence="8">
    <location>
        <begin position="169"/>
        <end position="192"/>
    </location>
</feature>
<dbReference type="InterPro" id="IPR010656">
    <property type="entry name" value="DctM"/>
</dbReference>
<keyword evidence="2" id="KW-1003">Cell membrane</keyword>
<feature type="transmembrane region" description="Helical" evidence="8">
    <location>
        <begin position="326"/>
        <end position="350"/>
    </location>
</feature>
<feature type="transmembrane region" description="Helical" evidence="8">
    <location>
        <begin position="454"/>
        <end position="478"/>
    </location>
</feature>
<feature type="transmembrane region" description="Helical" evidence="8">
    <location>
        <begin position="241"/>
        <end position="259"/>
    </location>
</feature>
<feature type="transmembrane region" description="Helical" evidence="8">
    <location>
        <begin position="298"/>
        <end position="314"/>
    </location>
</feature>
<dbReference type="EMBL" id="VXRY01000378">
    <property type="protein sequence ID" value="MXY34305.1"/>
    <property type="molecule type" value="Genomic_DNA"/>
</dbReference>
<evidence type="ECO:0000256" key="4">
    <source>
        <dbReference type="ARBA" id="ARBA00022692"/>
    </source>
</evidence>
<name>A0A6B0Y1S6_9RHOB</name>
<dbReference type="PIRSF" id="PIRSF006066">
    <property type="entry name" value="HI0050"/>
    <property type="match status" value="1"/>
</dbReference>
<evidence type="ECO:0000256" key="7">
    <source>
        <dbReference type="RuleBase" id="RU369079"/>
    </source>
</evidence>
<keyword evidence="4 8" id="KW-0812">Transmembrane</keyword>
<evidence type="ECO:0000256" key="5">
    <source>
        <dbReference type="ARBA" id="ARBA00022989"/>
    </source>
</evidence>
<organism evidence="10">
    <name type="scientific">Boseongicola sp. SB0664_bin_43</name>
    <dbReference type="NCBI Taxonomy" id="2604844"/>
    <lineage>
        <taxon>Bacteria</taxon>
        <taxon>Pseudomonadati</taxon>
        <taxon>Pseudomonadota</taxon>
        <taxon>Alphaproteobacteria</taxon>
        <taxon>Rhodobacterales</taxon>
        <taxon>Paracoccaceae</taxon>
        <taxon>Boseongicola</taxon>
    </lineage>
</organism>
<dbReference type="InterPro" id="IPR004681">
    <property type="entry name" value="TRAP_DctM"/>
</dbReference>
<evidence type="ECO:0000256" key="8">
    <source>
        <dbReference type="SAM" id="Phobius"/>
    </source>
</evidence>
<evidence type="ECO:0000256" key="3">
    <source>
        <dbReference type="ARBA" id="ARBA00022519"/>
    </source>
</evidence>
<dbReference type="GO" id="GO:0005886">
    <property type="term" value="C:plasma membrane"/>
    <property type="evidence" value="ECO:0007669"/>
    <property type="project" value="UniProtKB-SubCell"/>
</dbReference>
<accession>A0A6B0Y1S6</accession>
<evidence type="ECO:0000256" key="2">
    <source>
        <dbReference type="ARBA" id="ARBA00022475"/>
    </source>
</evidence>
<dbReference type="Pfam" id="PF06808">
    <property type="entry name" value="DctM"/>
    <property type="match status" value="1"/>
</dbReference>
<evidence type="ECO:0000313" key="10">
    <source>
        <dbReference type="EMBL" id="MXY34305.1"/>
    </source>
</evidence>
<feature type="transmembrane region" description="Helical" evidence="8">
    <location>
        <begin position="271"/>
        <end position="292"/>
    </location>
</feature>
<protein>
    <submittedName>
        <fullName evidence="10">TRAP transporter large permease</fullName>
    </submittedName>
</protein>
<dbReference type="AlphaFoldDB" id="A0A6B0Y1S6"/>
<keyword evidence="3 7" id="KW-0997">Cell inner membrane</keyword>
<comment type="caution">
    <text evidence="10">The sequence shown here is derived from an EMBL/GenBank/DDBJ whole genome shotgun (WGS) entry which is preliminary data.</text>
</comment>
<feature type="transmembrane region" description="Helical" evidence="8">
    <location>
        <begin position="101"/>
        <end position="122"/>
    </location>
</feature>
<sequence length="479" mass="50921">MSSTAGLVFVALLLLATPVAHALLIASGVAMISDEPLFLFEAILNLYQPTSSFPMLAIPFFILAGDLMMSGRFGEYLVTFSKMLVGAMKGGLAQVSVVGSLFFGGVSGSAVADASALGNALIPVQKKQGYPEGFSAAVNASSSTISVLIPPSIPLILYGLVTETSIPKLFLAGIVPGIMLTVMIFVICFAIARIRDLPSSPVEERNRIIPAAFFDRRDAAIIVTATAGLFAVWLAGWLPGWTVLAAGIAVALVHTSFVSRRFSFRKVPADLYKAIPALLMPLFVIFLARGGIVTPTEISVFAVVYALVVGAFIYRDLTLDTFLRCVLTTGMMTGVIMLVIMGSSVLQWILSYESVPESLAAWMLETLKEPWAIIVGMNVLMIVIGTFLDLPAAVLLLAPIFIGVAPSIGIDSIQLGVMMVVNLAIGLYTPPVGTTLFVSVAIERVQMGKVVRHLLPFYMAALLVLALVSFVPGLVAIFL</sequence>
<comment type="function">
    <text evidence="7">Part of the tripartite ATP-independent periplasmic (TRAP) transport system.</text>
</comment>
<keyword evidence="7" id="KW-0813">Transport</keyword>
<dbReference type="PANTHER" id="PTHR33362:SF2">
    <property type="entry name" value="TRAP TRANSPORTER LARGE PERMEASE PROTEIN"/>
    <property type="match status" value="1"/>
</dbReference>
<reference evidence="10" key="1">
    <citation type="submission" date="2019-09" db="EMBL/GenBank/DDBJ databases">
        <title>Characterisation of the sponge microbiome using genome-centric metagenomics.</title>
        <authorList>
            <person name="Engelberts J.P."/>
            <person name="Robbins S.J."/>
            <person name="De Goeij J.M."/>
            <person name="Aranda M."/>
            <person name="Bell S.C."/>
            <person name="Webster N.S."/>
        </authorList>
    </citation>
    <scope>NUCLEOTIDE SEQUENCE</scope>
    <source>
        <strain evidence="10">SB0664_bin_43</strain>
    </source>
</reference>
<feature type="transmembrane region" description="Helical" evidence="8">
    <location>
        <begin position="416"/>
        <end position="442"/>
    </location>
</feature>
<dbReference type="PANTHER" id="PTHR33362">
    <property type="entry name" value="SIALIC ACID TRAP TRANSPORTER PERMEASE PROTEIN SIAT-RELATED"/>
    <property type="match status" value="1"/>
</dbReference>
<gene>
    <name evidence="10" type="ORF">F4Y60_09500</name>
</gene>
<proteinExistence type="predicted"/>
<keyword evidence="6 8" id="KW-0472">Membrane</keyword>
<feature type="transmembrane region" description="Helical" evidence="8">
    <location>
        <begin position="134"/>
        <end position="157"/>
    </location>
</feature>
<evidence type="ECO:0000259" key="9">
    <source>
        <dbReference type="Pfam" id="PF06808"/>
    </source>
</evidence>
<evidence type="ECO:0000256" key="1">
    <source>
        <dbReference type="ARBA" id="ARBA00004429"/>
    </source>
</evidence>
<feature type="domain" description="TRAP C4-dicarboxylate transport system permease DctM subunit" evidence="9">
    <location>
        <begin position="8"/>
        <end position="474"/>
    </location>
</feature>
<evidence type="ECO:0000256" key="6">
    <source>
        <dbReference type="ARBA" id="ARBA00023136"/>
    </source>
</evidence>
<comment type="subcellular location">
    <subcellularLocation>
        <location evidence="1 7">Cell inner membrane</location>
        <topology evidence="1 7">Multi-pass membrane protein</topology>
    </subcellularLocation>
</comment>
<feature type="transmembrane region" description="Helical" evidence="8">
    <location>
        <begin position="46"/>
        <end position="64"/>
    </location>
</feature>
<feature type="transmembrane region" description="Helical" evidence="8">
    <location>
        <begin position="393"/>
        <end position="410"/>
    </location>
</feature>
<dbReference type="GO" id="GO:0022857">
    <property type="term" value="F:transmembrane transporter activity"/>
    <property type="evidence" value="ECO:0007669"/>
    <property type="project" value="UniProtKB-UniRule"/>
</dbReference>